<evidence type="ECO:0000313" key="4">
    <source>
        <dbReference type="Proteomes" id="UP001374584"/>
    </source>
</evidence>
<keyword evidence="4" id="KW-1185">Reference proteome</keyword>
<evidence type="ECO:0000259" key="2">
    <source>
        <dbReference type="PROSITE" id="PS50812"/>
    </source>
</evidence>
<feature type="region of interest" description="Disordered" evidence="1">
    <location>
        <begin position="699"/>
        <end position="765"/>
    </location>
</feature>
<name>A0AAN9NM50_PHACN</name>
<dbReference type="SMART" id="SM00293">
    <property type="entry name" value="PWWP"/>
    <property type="match status" value="1"/>
</dbReference>
<feature type="compositionally biased region" description="Basic and acidic residues" evidence="1">
    <location>
        <begin position="135"/>
        <end position="144"/>
    </location>
</feature>
<dbReference type="AlphaFoldDB" id="A0AAN9NM50"/>
<evidence type="ECO:0000313" key="3">
    <source>
        <dbReference type="EMBL" id="KAK7373243.1"/>
    </source>
</evidence>
<comment type="caution">
    <text evidence="3">The sequence shown here is derived from an EMBL/GenBank/DDBJ whole genome shotgun (WGS) entry which is preliminary data.</text>
</comment>
<dbReference type="SUPFAM" id="SSF63748">
    <property type="entry name" value="Tudor/PWWP/MBT"/>
    <property type="match status" value="1"/>
</dbReference>
<feature type="region of interest" description="Disordered" evidence="1">
    <location>
        <begin position="130"/>
        <end position="150"/>
    </location>
</feature>
<sequence length="932" mass="101973">MGTVEARSKELSGCSSPSPENDKNELREALCALKNGASENGVGLTGHGNQGLGDGGGVEVVKDKVSETNFSDEMGFAGRGREDGCQGLADSEMNGVSSLLKMRESGRNLMFSHGGESDSTGKLNTEDGSFEDGIEGGRDSTKIESEDDQNGKTVSIDVPIADTSEYKDLDMEDLGGEGCEGFSIGDFVWGKVKSHPWWPGRIYDPSDASDFALKLRQKNRLLVAYFGDGTFAWCHPSQLKPFEENFEDMVKQSGSRTFINAVQEAVNEVGRLLDLKMSSSCSVKVTEFTRPLAGNSGVKERILIPENGTEKLSEVLIDPAELLSRVKQIAEIITIANVLELEILRARLSAFYLLKGGYRLPMYEAPQPIQGLEDTVRDKNVGSSEGAVEVPVHGPFEEDYSTIPVSPKSGGLNLSHGISGNRLNHRIKQKSIAEIMGEDKDFSAKNKVGDATEKVTVRKKRKGSEDIMVSNPMQKRKELFPNTDRNMAGAENDSYSCGKENSDNGALAQLKKKKKVFGVGKASSASKNETDQEGKAQGNSEKGSLSRERKKSKYLSPPFTIPARDQRKGEIEIESPKVSGKDQVLEPMTRGSDKLLESPVPWKLNGEPFQEKFSKELAIEHDLPDSSNYQTSKYDEDKTFDTTKIQVPLGEVLREVRCAAINPQTPTDTISLERIADFIFIYRNSIFRQGSNYKAYKKLKSGKKRKKPESDVGMLGKDQIQSDHISAHKDSEPKKRRRKNETTSGLPKEKQSATPKAGKKGTNKNASGATLFASFEPGSSLPSKSDLITLYSKFGALNESETAMFSSDYAAQVFFLKASDAEKALSDSQNMNPFGSSKATFRLQYLSSGSKSEKSKSKTSSTKKKDKTPSKPSTSLSPGSEAYKLNYIKQKLQDLTLILAASDAKSSDIKTKLESEMKGLLEDVNKMVESSS</sequence>
<proteinExistence type="predicted"/>
<dbReference type="PROSITE" id="PS50812">
    <property type="entry name" value="PWWP"/>
    <property type="match status" value="1"/>
</dbReference>
<feature type="compositionally biased region" description="Basic and acidic residues" evidence="1">
    <location>
        <begin position="564"/>
        <end position="581"/>
    </location>
</feature>
<feature type="compositionally biased region" description="Low complexity" evidence="1">
    <location>
        <begin position="870"/>
        <end position="880"/>
    </location>
</feature>
<dbReference type="PANTHER" id="PTHR42851">
    <property type="entry name" value="ALDOLASE-RELATED"/>
    <property type="match status" value="1"/>
</dbReference>
<gene>
    <name evidence="3" type="ORF">VNO80_06642</name>
</gene>
<feature type="region of interest" description="Disordered" evidence="1">
    <location>
        <begin position="1"/>
        <end position="26"/>
    </location>
</feature>
<dbReference type="Gene3D" id="2.30.30.140">
    <property type="match status" value="1"/>
</dbReference>
<dbReference type="CDD" id="cd05162">
    <property type="entry name" value="PWWP"/>
    <property type="match status" value="1"/>
</dbReference>
<dbReference type="PANTHER" id="PTHR42851:SF12">
    <property type="entry name" value="PWWP DOMAIN PROTEIN"/>
    <property type="match status" value="1"/>
</dbReference>
<evidence type="ECO:0000256" key="1">
    <source>
        <dbReference type="SAM" id="MobiDB-lite"/>
    </source>
</evidence>
<dbReference type="InterPro" id="IPR053063">
    <property type="entry name" value="PWWP_domain_containing_PDP"/>
</dbReference>
<protein>
    <recommendedName>
        <fullName evidence="2">PWWP domain-containing protein</fullName>
    </recommendedName>
</protein>
<feature type="region of interest" description="Disordered" evidence="1">
    <location>
        <begin position="846"/>
        <end position="880"/>
    </location>
</feature>
<dbReference type="Proteomes" id="UP001374584">
    <property type="component" value="Unassembled WGS sequence"/>
</dbReference>
<feature type="region of interest" description="Disordered" evidence="1">
    <location>
        <begin position="460"/>
        <end position="500"/>
    </location>
</feature>
<dbReference type="EMBL" id="JAYMYR010000003">
    <property type="protein sequence ID" value="KAK7373243.1"/>
    <property type="molecule type" value="Genomic_DNA"/>
</dbReference>
<organism evidence="3 4">
    <name type="scientific">Phaseolus coccineus</name>
    <name type="common">Scarlet runner bean</name>
    <name type="synonym">Phaseolus multiflorus</name>
    <dbReference type="NCBI Taxonomy" id="3886"/>
    <lineage>
        <taxon>Eukaryota</taxon>
        <taxon>Viridiplantae</taxon>
        <taxon>Streptophyta</taxon>
        <taxon>Embryophyta</taxon>
        <taxon>Tracheophyta</taxon>
        <taxon>Spermatophyta</taxon>
        <taxon>Magnoliopsida</taxon>
        <taxon>eudicotyledons</taxon>
        <taxon>Gunneridae</taxon>
        <taxon>Pentapetalae</taxon>
        <taxon>rosids</taxon>
        <taxon>fabids</taxon>
        <taxon>Fabales</taxon>
        <taxon>Fabaceae</taxon>
        <taxon>Papilionoideae</taxon>
        <taxon>50 kb inversion clade</taxon>
        <taxon>NPAAA clade</taxon>
        <taxon>indigoferoid/millettioid clade</taxon>
        <taxon>Phaseoleae</taxon>
        <taxon>Phaseolus</taxon>
    </lineage>
</organism>
<reference evidence="3 4" key="1">
    <citation type="submission" date="2024-01" db="EMBL/GenBank/DDBJ databases">
        <title>The genomes of 5 underutilized Papilionoideae crops provide insights into root nodulation and disease resistanc.</title>
        <authorList>
            <person name="Jiang F."/>
        </authorList>
    </citation>
    <scope>NUCLEOTIDE SEQUENCE [LARGE SCALE GENOMIC DNA]</scope>
    <source>
        <strain evidence="3">JINMINGXINNONG_FW02</strain>
        <tissue evidence="3">Leaves</tissue>
    </source>
</reference>
<dbReference type="Pfam" id="PF00855">
    <property type="entry name" value="PWWP"/>
    <property type="match status" value="1"/>
</dbReference>
<accession>A0AAN9NM50</accession>
<feature type="domain" description="PWWP" evidence="2">
    <location>
        <begin position="184"/>
        <end position="245"/>
    </location>
</feature>
<dbReference type="InterPro" id="IPR000313">
    <property type="entry name" value="PWWP_dom"/>
</dbReference>
<feature type="region of interest" description="Disordered" evidence="1">
    <location>
        <begin position="517"/>
        <end position="581"/>
    </location>
</feature>
<feature type="compositionally biased region" description="Basic and acidic residues" evidence="1">
    <location>
        <begin position="1"/>
        <end position="10"/>
    </location>
</feature>